<dbReference type="InterPro" id="IPR052895">
    <property type="entry name" value="HetReg/Transcr_Mod"/>
</dbReference>
<protein>
    <submittedName>
        <fullName evidence="2">Heterokaryon incompatibility protein-domain-containing protein</fullName>
    </submittedName>
</protein>
<dbReference type="Pfam" id="PF06985">
    <property type="entry name" value="HET"/>
    <property type="match status" value="1"/>
</dbReference>
<organism evidence="2 3">
    <name type="scientific">Podospora aff. communis PSN243</name>
    <dbReference type="NCBI Taxonomy" id="3040156"/>
    <lineage>
        <taxon>Eukaryota</taxon>
        <taxon>Fungi</taxon>
        <taxon>Dikarya</taxon>
        <taxon>Ascomycota</taxon>
        <taxon>Pezizomycotina</taxon>
        <taxon>Sordariomycetes</taxon>
        <taxon>Sordariomycetidae</taxon>
        <taxon>Sordariales</taxon>
        <taxon>Podosporaceae</taxon>
        <taxon>Podospora</taxon>
    </lineage>
</organism>
<dbReference type="InterPro" id="IPR010730">
    <property type="entry name" value="HET"/>
</dbReference>
<comment type="caution">
    <text evidence="2">The sequence shown here is derived from an EMBL/GenBank/DDBJ whole genome shotgun (WGS) entry which is preliminary data.</text>
</comment>
<name>A0AAV9GSX3_9PEZI</name>
<feature type="domain" description="Heterokaryon incompatibility" evidence="1">
    <location>
        <begin position="52"/>
        <end position="236"/>
    </location>
</feature>
<accession>A0AAV9GSX3</accession>
<reference evidence="2" key="2">
    <citation type="submission" date="2023-05" db="EMBL/GenBank/DDBJ databases">
        <authorList>
            <consortium name="Lawrence Berkeley National Laboratory"/>
            <person name="Steindorff A."/>
            <person name="Hensen N."/>
            <person name="Bonometti L."/>
            <person name="Westerberg I."/>
            <person name="Brannstrom I.O."/>
            <person name="Guillou S."/>
            <person name="Cros-Aarteil S."/>
            <person name="Calhoun S."/>
            <person name="Haridas S."/>
            <person name="Kuo A."/>
            <person name="Mondo S."/>
            <person name="Pangilinan J."/>
            <person name="Riley R."/>
            <person name="Labutti K."/>
            <person name="Andreopoulos B."/>
            <person name="Lipzen A."/>
            <person name="Chen C."/>
            <person name="Yanf M."/>
            <person name="Daum C."/>
            <person name="Ng V."/>
            <person name="Clum A."/>
            <person name="Ohm R."/>
            <person name="Martin F."/>
            <person name="Silar P."/>
            <person name="Natvig D."/>
            <person name="Lalanne C."/>
            <person name="Gautier V."/>
            <person name="Ament-Velasquez S.L."/>
            <person name="Kruys A."/>
            <person name="Hutchinson M.I."/>
            <person name="Powell A.J."/>
            <person name="Barry K."/>
            <person name="Miller A.N."/>
            <person name="Grigoriev I.V."/>
            <person name="Debuchy R."/>
            <person name="Gladieux P."/>
            <person name="Thoren M.H."/>
            <person name="Johannesson H."/>
        </authorList>
    </citation>
    <scope>NUCLEOTIDE SEQUENCE</scope>
    <source>
        <strain evidence="2">PSN243</strain>
    </source>
</reference>
<evidence type="ECO:0000313" key="3">
    <source>
        <dbReference type="Proteomes" id="UP001321760"/>
    </source>
</evidence>
<proteinExistence type="predicted"/>
<keyword evidence="3" id="KW-1185">Reference proteome</keyword>
<dbReference type="AlphaFoldDB" id="A0AAV9GSX3"/>
<evidence type="ECO:0000259" key="1">
    <source>
        <dbReference type="Pfam" id="PF06985"/>
    </source>
</evidence>
<gene>
    <name evidence="2" type="ORF">QBC34DRAFT_323171</name>
</gene>
<dbReference type="PANTHER" id="PTHR24148:SF64">
    <property type="entry name" value="HETEROKARYON INCOMPATIBILITY DOMAIN-CONTAINING PROTEIN"/>
    <property type="match status" value="1"/>
</dbReference>
<evidence type="ECO:0000313" key="2">
    <source>
        <dbReference type="EMBL" id="KAK4450885.1"/>
    </source>
</evidence>
<sequence>MERRHASRHGPYAHHLQGREIRLVLIHPGDWADDIRCSLTAHSPDGASLPEYSALSYAWGASNTTEIVTLEDEALPVTVSLANALRFLRHSISPTRMWIDALCINQRDPIERSRQVELMRDNYSSCGDVTVFLGDGRNHRPRKGIPRSPGPLVQYHGDERDQCHIQAFWDALSDPPSSLSRYHFFSFLRVMGDTKLAPVLWRKVKDAGWNTVNTLVEELRMMMLSPWWQRVWVVQEMIVSATAIVRYGAFQAPWRMLVSAASAHPPSMLPQESAKVLDHFARQVQTFEHLRDEWRAAGGAPLLTLLQDFSARRSSDERDKVYALLGIVTPKQRTLVRPDYLASVPEVYRDTTISLIRHSKALNLWGGDLTRKNRMGLQSYVPDWSAVYQEADRRRAQVEGAYNACGSWKLQLITSQNEYWRFVRQGHGTAAKVARVVPGDPAATPFGGLAPGLQDPH</sequence>
<reference evidence="2" key="1">
    <citation type="journal article" date="2023" name="Mol. Phylogenet. Evol.">
        <title>Genome-scale phylogeny and comparative genomics of the fungal order Sordariales.</title>
        <authorList>
            <person name="Hensen N."/>
            <person name="Bonometti L."/>
            <person name="Westerberg I."/>
            <person name="Brannstrom I.O."/>
            <person name="Guillou S."/>
            <person name="Cros-Aarteil S."/>
            <person name="Calhoun S."/>
            <person name="Haridas S."/>
            <person name="Kuo A."/>
            <person name="Mondo S."/>
            <person name="Pangilinan J."/>
            <person name="Riley R."/>
            <person name="LaButti K."/>
            <person name="Andreopoulos B."/>
            <person name="Lipzen A."/>
            <person name="Chen C."/>
            <person name="Yan M."/>
            <person name="Daum C."/>
            <person name="Ng V."/>
            <person name="Clum A."/>
            <person name="Steindorff A."/>
            <person name="Ohm R.A."/>
            <person name="Martin F."/>
            <person name="Silar P."/>
            <person name="Natvig D.O."/>
            <person name="Lalanne C."/>
            <person name="Gautier V."/>
            <person name="Ament-Velasquez S.L."/>
            <person name="Kruys A."/>
            <person name="Hutchinson M.I."/>
            <person name="Powell A.J."/>
            <person name="Barry K."/>
            <person name="Miller A.N."/>
            <person name="Grigoriev I.V."/>
            <person name="Debuchy R."/>
            <person name="Gladieux P."/>
            <person name="Hiltunen Thoren M."/>
            <person name="Johannesson H."/>
        </authorList>
    </citation>
    <scope>NUCLEOTIDE SEQUENCE</scope>
    <source>
        <strain evidence="2">PSN243</strain>
    </source>
</reference>
<dbReference type="PANTHER" id="PTHR24148">
    <property type="entry name" value="ANKYRIN REPEAT DOMAIN-CONTAINING PROTEIN 39 HOMOLOG-RELATED"/>
    <property type="match status" value="1"/>
</dbReference>
<dbReference type="EMBL" id="MU865930">
    <property type="protein sequence ID" value="KAK4450885.1"/>
    <property type="molecule type" value="Genomic_DNA"/>
</dbReference>
<dbReference type="Proteomes" id="UP001321760">
    <property type="component" value="Unassembled WGS sequence"/>
</dbReference>